<feature type="transmembrane region" description="Helical" evidence="2">
    <location>
        <begin position="105"/>
        <end position="124"/>
    </location>
</feature>
<feature type="transmembrane region" description="Helical" evidence="2">
    <location>
        <begin position="64"/>
        <end position="85"/>
    </location>
</feature>
<name>A0A8K0WZ83_9PEZI</name>
<dbReference type="Pfam" id="PF24800">
    <property type="entry name" value="DUF7702"/>
    <property type="match status" value="1"/>
</dbReference>
<accession>A0A8K0WZ83</accession>
<feature type="transmembrane region" description="Helical" evidence="2">
    <location>
        <begin position="208"/>
        <end position="231"/>
    </location>
</feature>
<sequence length="273" mass="29980">MARSFNARDGVAIAQIILFTATLGLAIAIRIQNKNGWFSMAAVSIFRLIGASCLLATMHDGSRSVWAGAFVCESFGLILLTYLLLNQLGRVNDSLRVLTRWDFRLPDLICWAGIGVTVADFALASKQEDPMAPNDMTRAGFFLFISIYAWALLLFVRLFLAREGLPPSERRAMHCFAATIAPMVVRISYSLVYTVTGKEKFSAVLGSAVIYVFMTMIPEVVVMVLVAWATLSMSRPATPDGDVEGQKGENHEFGPVRSKDSREENGAVLEGTR</sequence>
<evidence type="ECO:0000313" key="5">
    <source>
        <dbReference type="Proteomes" id="UP000813385"/>
    </source>
</evidence>
<dbReference type="AlphaFoldDB" id="A0A8K0WZ83"/>
<feature type="transmembrane region" description="Helical" evidence="2">
    <location>
        <begin position="36"/>
        <end position="58"/>
    </location>
</feature>
<evidence type="ECO:0000256" key="1">
    <source>
        <dbReference type="SAM" id="MobiDB-lite"/>
    </source>
</evidence>
<evidence type="ECO:0000256" key="2">
    <source>
        <dbReference type="SAM" id="Phobius"/>
    </source>
</evidence>
<evidence type="ECO:0000313" key="4">
    <source>
        <dbReference type="EMBL" id="KAH7347657.1"/>
    </source>
</evidence>
<reference evidence="4" key="1">
    <citation type="journal article" date="2021" name="Nat. Commun.">
        <title>Genetic determinants of endophytism in the Arabidopsis root mycobiome.</title>
        <authorList>
            <person name="Mesny F."/>
            <person name="Miyauchi S."/>
            <person name="Thiergart T."/>
            <person name="Pickel B."/>
            <person name="Atanasova L."/>
            <person name="Karlsson M."/>
            <person name="Huettel B."/>
            <person name="Barry K.W."/>
            <person name="Haridas S."/>
            <person name="Chen C."/>
            <person name="Bauer D."/>
            <person name="Andreopoulos W."/>
            <person name="Pangilinan J."/>
            <person name="LaButti K."/>
            <person name="Riley R."/>
            <person name="Lipzen A."/>
            <person name="Clum A."/>
            <person name="Drula E."/>
            <person name="Henrissat B."/>
            <person name="Kohler A."/>
            <person name="Grigoriev I.V."/>
            <person name="Martin F.M."/>
            <person name="Hacquard S."/>
        </authorList>
    </citation>
    <scope>NUCLEOTIDE SEQUENCE</scope>
    <source>
        <strain evidence="4">MPI-CAGE-AT-0016</strain>
    </source>
</reference>
<dbReference type="PANTHER" id="PTHR42109">
    <property type="entry name" value="UNPLACED GENOMIC SCAFFOLD UM_SCAF_CONTIG_1.265, WHOLE GENOME SHOTGUN SEQUENCE"/>
    <property type="match status" value="1"/>
</dbReference>
<gene>
    <name evidence="4" type="ORF">B0T11DRAFT_291644</name>
</gene>
<feature type="transmembrane region" description="Helical" evidence="2">
    <location>
        <begin position="172"/>
        <end position="196"/>
    </location>
</feature>
<protein>
    <recommendedName>
        <fullName evidence="3">DUF7702 domain-containing protein</fullName>
    </recommendedName>
</protein>
<evidence type="ECO:0000259" key="3">
    <source>
        <dbReference type="Pfam" id="PF24800"/>
    </source>
</evidence>
<dbReference type="Proteomes" id="UP000813385">
    <property type="component" value="Unassembled WGS sequence"/>
</dbReference>
<dbReference type="PANTHER" id="PTHR42109:SF2">
    <property type="entry name" value="INTEGRAL MEMBRANE PROTEIN"/>
    <property type="match status" value="1"/>
</dbReference>
<keyword evidence="2" id="KW-0812">Transmembrane</keyword>
<feature type="compositionally biased region" description="Basic and acidic residues" evidence="1">
    <location>
        <begin position="244"/>
        <end position="265"/>
    </location>
</feature>
<feature type="region of interest" description="Disordered" evidence="1">
    <location>
        <begin position="237"/>
        <end position="273"/>
    </location>
</feature>
<keyword evidence="2" id="KW-1133">Transmembrane helix</keyword>
<dbReference type="EMBL" id="JAGPXD010000007">
    <property type="protein sequence ID" value="KAH7347657.1"/>
    <property type="molecule type" value="Genomic_DNA"/>
</dbReference>
<feature type="transmembrane region" description="Helical" evidence="2">
    <location>
        <begin position="139"/>
        <end position="160"/>
    </location>
</feature>
<proteinExistence type="predicted"/>
<comment type="caution">
    <text evidence="4">The sequence shown here is derived from an EMBL/GenBank/DDBJ whole genome shotgun (WGS) entry which is preliminary data.</text>
</comment>
<dbReference type="OrthoDB" id="2560628at2759"/>
<keyword evidence="2" id="KW-0472">Membrane</keyword>
<feature type="domain" description="DUF7702" evidence="3">
    <location>
        <begin position="6"/>
        <end position="232"/>
    </location>
</feature>
<keyword evidence="5" id="KW-1185">Reference proteome</keyword>
<organism evidence="4 5">
    <name type="scientific">Plectosphaerella cucumerina</name>
    <dbReference type="NCBI Taxonomy" id="40658"/>
    <lineage>
        <taxon>Eukaryota</taxon>
        <taxon>Fungi</taxon>
        <taxon>Dikarya</taxon>
        <taxon>Ascomycota</taxon>
        <taxon>Pezizomycotina</taxon>
        <taxon>Sordariomycetes</taxon>
        <taxon>Hypocreomycetidae</taxon>
        <taxon>Glomerellales</taxon>
        <taxon>Plectosphaerellaceae</taxon>
        <taxon>Plectosphaerella</taxon>
    </lineage>
</organism>
<dbReference type="InterPro" id="IPR056119">
    <property type="entry name" value="DUF7702"/>
</dbReference>
<feature type="transmembrane region" description="Helical" evidence="2">
    <location>
        <begin position="12"/>
        <end position="29"/>
    </location>
</feature>